<keyword evidence="6 8" id="KW-1133">Transmembrane helix</keyword>
<dbReference type="STRING" id="626369.HMPREF0446_00818"/>
<reference evidence="9" key="2">
    <citation type="submission" date="2011-10" db="EMBL/GenBank/DDBJ databases">
        <title>The Genome Sequence of Granulicatella elegans ATCC 700633.</title>
        <authorList>
            <consortium name="The Broad Institute Genome Sequencing Platform"/>
            <consortium name="The Broad Institute Genome Sequencing Center for Infectious Disease"/>
            <person name="Earl A."/>
            <person name="Ward D."/>
            <person name="Feldgarden M."/>
            <person name="Gevers D."/>
            <person name="Sibley C.D."/>
            <person name="Field T.R."/>
            <person name="Grinwis M."/>
            <person name="Eshaghurshan C.S."/>
            <person name="Surette M.G."/>
            <person name="Young S.K."/>
            <person name="Zeng Q."/>
            <person name="Gargeya S."/>
            <person name="Fitzgerald M."/>
            <person name="Haas B."/>
            <person name="Abouelleil A."/>
            <person name="Alvarado L."/>
            <person name="Arachchi H.M."/>
            <person name="Berlin A."/>
            <person name="Brown A."/>
            <person name="Chapman S.B."/>
            <person name="Chen Z."/>
            <person name="Dunbar C."/>
            <person name="Freedman E."/>
            <person name="Gearin G."/>
            <person name="Goldberg J."/>
            <person name="Griggs A."/>
            <person name="Gujja S."/>
            <person name="Heiman D."/>
            <person name="Howarth C."/>
            <person name="Larson L."/>
            <person name="Lui A."/>
            <person name="MacDonald P.J.P."/>
            <person name="Montmayeur A."/>
            <person name="Murphy C."/>
            <person name="Neiman D."/>
            <person name="Pearson M."/>
            <person name="Priest M."/>
            <person name="Roberts A."/>
            <person name="Saif S."/>
            <person name="Shea T."/>
            <person name="Shenoy N."/>
            <person name="Sisk P."/>
            <person name="Stolte C."/>
            <person name="Sykes S."/>
            <person name="Wortman J."/>
            <person name="Nusbaum C."/>
            <person name="Birren B."/>
        </authorList>
    </citation>
    <scope>NUCLEOTIDE SEQUENCE [LARGE SCALE GENOMIC DNA]</scope>
    <source>
        <strain evidence="9">ATCC 700633</strain>
    </source>
</reference>
<evidence type="ECO:0000256" key="6">
    <source>
        <dbReference type="ARBA" id="ARBA00022989"/>
    </source>
</evidence>
<evidence type="ECO:0000256" key="2">
    <source>
        <dbReference type="ARBA" id="ARBA00007776"/>
    </source>
</evidence>
<feature type="transmembrane region" description="Helical" evidence="8">
    <location>
        <begin position="6"/>
        <end position="31"/>
    </location>
</feature>
<keyword evidence="4 8" id="KW-0812">Transmembrane</keyword>
<keyword evidence="5" id="KW-0133">Cell shape</keyword>
<dbReference type="EMBL" id="ACRF02000007">
    <property type="protein sequence ID" value="EEW93936.1"/>
    <property type="molecule type" value="Genomic_DNA"/>
</dbReference>
<evidence type="ECO:0000256" key="5">
    <source>
        <dbReference type="ARBA" id="ARBA00022960"/>
    </source>
</evidence>
<evidence type="ECO:0000313" key="9">
    <source>
        <dbReference type="EMBL" id="EEW93936.1"/>
    </source>
</evidence>
<dbReference type="InterPro" id="IPR007227">
    <property type="entry name" value="Cell_shape_determining_MreD"/>
</dbReference>
<evidence type="ECO:0000256" key="8">
    <source>
        <dbReference type="SAM" id="Phobius"/>
    </source>
</evidence>
<organism evidence="9 10">
    <name type="scientific">Granulicatella elegans ATCC 700633</name>
    <dbReference type="NCBI Taxonomy" id="626369"/>
    <lineage>
        <taxon>Bacteria</taxon>
        <taxon>Bacillati</taxon>
        <taxon>Bacillota</taxon>
        <taxon>Bacilli</taxon>
        <taxon>Lactobacillales</taxon>
        <taxon>Carnobacteriaceae</taxon>
        <taxon>Granulicatella</taxon>
    </lineage>
</organism>
<sequence>MHTSKRIYWLPILMIIAFLIDGVMMNHFSAFLMESGYTLVPRIVVITLVLFTFIIDHSSMFWFAILVGFMYDSYYSGILGIYMAIFALIVRVIGHIRGKISINPFTLGLALIFLLTITETGVYVIFSLIGIQHLTVQQFLVQRLGASLILNIVLYYLLYIPLKNFALWVQSGISHEKISLRAARRNQGNSYHYR</sequence>
<protein>
    <submittedName>
        <fullName evidence="9">Rod shape-determining protein MreD</fullName>
    </submittedName>
</protein>
<feature type="transmembrane region" description="Helical" evidence="8">
    <location>
        <begin position="73"/>
        <end position="93"/>
    </location>
</feature>
<gene>
    <name evidence="9" type="ORF">HMPREF0446_00818</name>
</gene>
<dbReference type="OrthoDB" id="2148512at2"/>
<evidence type="ECO:0000256" key="4">
    <source>
        <dbReference type="ARBA" id="ARBA00022692"/>
    </source>
</evidence>
<comment type="caution">
    <text evidence="9">The sequence shown here is derived from an EMBL/GenBank/DDBJ whole genome shotgun (WGS) entry which is preliminary data.</text>
</comment>
<reference evidence="9" key="1">
    <citation type="submission" date="2009-09" db="EMBL/GenBank/DDBJ databases">
        <authorList>
            <consortium name="The Broad Institute Genome Sequencing Platform"/>
            <person name="Ward D."/>
            <person name="Feldgarden M."/>
            <person name="Earl A."/>
            <person name="Young S.K."/>
            <person name="Zeng Q."/>
            <person name="Koehrsen M."/>
            <person name="Alvarado L."/>
            <person name="Berlin A."/>
            <person name="Bochicchio J."/>
            <person name="Borenstein D."/>
            <person name="Chapman S.B."/>
            <person name="Chen Z."/>
            <person name="Engels R."/>
            <person name="Freedman E."/>
            <person name="Gellesch M."/>
            <person name="Goldberg J."/>
            <person name="Griggs A."/>
            <person name="Gujja S."/>
            <person name="Heilman E."/>
            <person name="Heiman D."/>
            <person name="Hepburn T."/>
            <person name="Howarth C."/>
            <person name="Jen D."/>
            <person name="Larson L."/>
            <person name="Lewis B."/>
            <person name="Mehta T."/>
            <person name="Park D."/>
            <person name="Pearson M."/>
            <person name="Roberts A."/>
            <person name="Saif S."/>
            <person name="Shea T."/>
            <person name="Shenoy N."/>
            <person name="Sisk P."/>
            <person name="Stolte C."/>
            <person name="Sykes S."/>
            <person name="Thomson T."/>
            <person name="Walk T."/>
            <person name="White J."/>
            <person name="Yandava C."/>
            <person name="Sibley C.D."/>
            <person name="Field T.R."/>
            <person name="Grinwis M."/>
            <person name="Eshaghurshan C.S."/>
            <person name="Surette M.G."/>
            <person name="Haas B."/>
            <person name="Nusbaum C."/>
            <person name="Birren B."/>
        </authorList>
    </citation>
    <scope>NUCLEOTIDE SEQUENCE [LARGE SCALE GENOMIC DNA]</scope>
    <source>
        <strain evidence="9">ATCC 700633</strain>
    </source>
</reference>
<keyword evidence="3" id="KW-1003">Cell membrane</keyword>
<dbReference type="RefSeq" id="WP_006703091.1">
    <property type="nucleotide sequence ID" value="NZ_KI391971.1"/>
</dbReference>
<evidence type="ECO:0000313" key="10">
    <source>
        <dbReference type="Proteomes" id="UP000002939"/>
    </source>
</evidence>
<dbReference type="NCBIfam" id="TIGR03426">
    <property type="entry name" value="shape_MreD"/>
    <property type="match status" value="1"/>
</dbReference>
<dbReference type="Pfam" id="PF04093">
    <property type="entry name" value="MreD"/>
    <property type="match status" value="1"/>
</dbReference>
<comment type="subcellular location">
    <subcellularLocation>
        <location evidence="1">Cell membrane</location>
        <topology evidence="1">Multi-pass membrane protein</topology>
    </subcellularLocation>
</comment>
<evidence type="ECO:0000256" key="3">
    <source>
        <dbReference type="ARBA" id="ARBA00022475"/>
    </source>
</evidence>
<comment type="similarity">
    <text evidence="2">Belongs to the MreD family.</text>
</comment>
<dbReference type="eggNOG" id="COG2891">
    <property type="taxonomic scope" value="Bacteria"/>
</dbReference>
<dbReference type="Proteomes" id="UP000002939">
    <property type="component" value="Unassembled WGS sequence"/>
</dbReference>
<feature type="transmembrane region" description="Helical" evidence="8">
    <location>
        <begin position="143"/>
        <end position="162"/>
    </location>
</feature>
<feature type="transmembrane region" description="Helical" evidence="8">
    <location>
        <begin position="105"/>
        <end position="131"/>
    </location>
</feature>
<dbReference type="GO" id="GO:0008360">
    <property type="term" value="P:regulation of cell shape"/>
    <property type="evidence" value="ECO:0007669"/>
    <property type="project" value="UniProtKB-KW"/>
</dbReference>
<accession>D0BLI3</accession>
<dbReference type="AlphaFoldDB" id="D0BLI3"/>
<evidence type="ECO:0000256" key="7">
    <source>
        <dbReference type="ARBA" id="ARBA00023136"/>
    </source>
</evidence>
<dbReference type="GO" id="GO:0005886">
    <property type="term" value="C:plasma membrane"/>
    <property type="evidence" value="ECO:0007669"/>
    <property type="project" value="UniProtKB-SubCell"/>
</dbReference>
<keyword evidence="7 8" id="KW-0472">Membrane</keyword>
<proteinExistence type="inferred from homology"/>
<name>D0BLI3_9LACT</name>
<evidence type="ECO:0000256" key="1">
    <source>
        <dbReference type="ARBA" id="ARBA00004651"/>
    </source>
</evidence>
<feature type="transmembrane region" description="Helical" evidence="8">
    <location>
        <begin position="43"/>
        <end position="67"/>
    </location>
</feature>
<dbReference type="HOGENOM" id="CLU_121959_0_0_9"/>
<keyword evidence="10" id="KW-1185">Reference proteome</keyword>